<dbReference type="PANTHER" id="PTHR46949">
    <property type="entry name" value="LEUCINE REPEAT ADAPTER PROTEIN 25"/>
    <property type="match status" value="1"/>
</dbReference>
<dbReference type="EMBL" id="BLXT01004553">
    <property type="protein sequence ID" value="GFO14336.1"/>
    <property type="molecule type" value="Genomic_DNA"/>
</dbReference>
<dbReference type="AlphaFoldDB" id="A0AAV4ATC4"/>
<sequence length="204" mass="23044">MQNLFLGDYPPIPECFSHLIDQNSEVKSDDIYCNQMKRHMQHEDDKAGDKSNNIVMNSRNNVSECAAESETLHEENLDETTLGGTFQKLNSSLGKLQREMKDLRSLDISLFYQLLALNEAIQDFKLNASDRFSESGSEYSLGTASYMGSMTSLNEDSDWAEEATVLNSPQFEGNNTLLAEEDQNSTKELLMQITDLAMRADQDF</sequence>
<reference evidence="2 3" key="1">
    <citation type="journal article" date="2021" name="Elife">
        <title>Chloroplast acquisition without the gene transfer in kleptoplastic sea slugs, Plakobranchus ocellatus.</title>
        <authorList>
            <person name="Maeda T."/>
            <person name="Takahashi S."/>
            <person name="Yoshida T."/>
            <person name="Shimamura S."/>
            <person name="Takaki Y."/>
            <person name="Nagai Y."/>
            <person name="Toyoda A."/>
            <person name="Suzuki Y."/>
            <person name="Arimoto A."/>
            <person name="Ishii H."/>
            <person name="Satoh N."/>
            <person name="Nishiyama T."/>
            <person name="Hasebe M."/>
            <person name="Maruyama T."/>
            <person name="Minagawa J."/>
            <person name="Obokata J."/>
            <person name="Shigenobu S."/>
        </authorList>
    </citation>
    <scope>NUCLEOTIDE SEQUENCE [LARGE SCALE GENOMIC DNA]</scope>
</reference>
<evidence type="ECO:0000256" key="1">
    <source>
        <dbReference type="ARBA" id="ARBA00038125"/>
    </source>
</evidence>
<organism evidence="2 3">
    <name type="scientific">Plakobranchus ocellatus</name>
    <dbReference type="NCBI Taxonomy" id="259542"/>
    <lineage>
        <taxon>Eukaryota</taxon>
        <taxon>Metazoa</taxon>
        <taxon>Spiralia</taxon>
        <taxon>Lophotrochozoa</taxon>
        <taxon>Mollusca</taxon>
        <taxon>Gastropoda</taxon>
        <taxon>Heterobranchia</taxon>
        <taxon>Euthyneura</taxon>
        <taxon>Panpulmonata</taxon>
        <taxon>Sacoglossa</taxon>
        <taxon>Placobranchoidea</taxon>
        <taxon>Plakobranchidae</taxon>
        <taxon>Plakobranchus</taxon>
    </lineage>
</organism>
<proteinExistence type="inferred from homology"/>
<evidence type="ECO:0000313" key="2">
    <source>
        <dbReference type="EMBL" id="GFO14336.1"/>
    </source>
</evidence>
<gene>
    <name evidence="2" type="ORF">PoB_004084100</name>
</gene>
<evidence type="ECO:0000313" key="3">
    <source>
        <dbReference type="Proteomes" id="UP000735302"/>
    </source>
</evidence>
<dbReference type="Pfam" id="PF14854">
    <property type="entry name" value="LURAP"/>
    <property type="match status" value="1"/>
</dbReference>
<accession>A0AAV4ATC4</accession>
<comment type="caution">
    <text evidence="2">The sequence shown here is derived from an EMBL/GenBank/DDBJ whole genome shotgun (WGS) entry which is preliminary data.</text>
</comment>
<dbReference type="PANTHER" id="PTHR46949:SF1">
    <property type="entry name" value="AT07979P2"/>
    <property type="match status" value="1"/>
</dbReference>
<name>A0AAV4ATC4_9GAST</name>
<keyword evidence="3" id="KW-1185">Reference proteome</keyword>
<dbReference type="Proteomes" id="UP000735302">
    <property type="component" value="Unassembled WGS sequence"/>
</dbReference>
<comment type="similarity">
    <text evidence="1">Belongs to the FAM89 family.</text>
</comment>
<dbReference type="InterPro" id="IPR039499">
    <property type="entry name" value="LURA1/LRA25"/>
</dbReference>
<protein>
    <submittedName>
        <fullName evidence="2">Protein fam89b-like</fullName>
    </submittedName>
</protein>